<proteinExistence type="inferred from homology"/>
<organism evidence="4 5">
    <name type="scientific">Extremus antarcticus</name>
    <dbReference type="NCBI Taxonomy" id="702011"/>
    <lineage>
        <taxon>Eukaryota</taxon>
        <taxon>Fungi</taxon>
        <taxon>Dikarya</taxon>
        <taxon>Ascomycota</taxon>
        <taxon>Pezizomycotina</taxon>
        <taxon>Dothideomycetes</taxon>
        <taxon>Dothideomycetidae</taxon>
        <taxon>Mycosphaerellales</taxon>
        <taxon>Extremaceae</taxon>
        <taxon>Extremus</taxon>
    </lineage>
</organism>
<dbReference type="SUPFAM" id="SSF56784">
    <property type="entry name" value="HAD-like"/>
    <property type="match status" value="1"/>
</dbReference>
<dbReference type="InterPro" id="IPR050365">
    <property type="entry name" value="TIM50"/>
</dbReference>
<comment type="subunit">
    <text evidence="1">Component of the TIM23 complex.</text>
</comment>
<comment type="similarity">
    <text evidence="1">Belongs to the TIM50 family.</text>
</comment>
<evidence type="ECO:0000313" key="4">
    <source>
        <dbReference type="EMBL" id="KAK3055025.1"/>
    </source>
</evidence>
<evidence type="ECO:0000256" key="1">
    <source>
        <dbReference type="RuleBase" id="RU365079"/>
    </source>
</evidence>
<name>A0AAJ0DR69_9PEZI</name>
<gene>
    <name evidence="4" type="ORF">LTR09_004185</name>
</gene>
<keyword evidence="1" id="KW-0809">Transit peptide</keyword>
<dbReference type="AlphaFoldDB" id="A0AAJ0DR69"/>
<dbReference type="PANTHER" id="PTHR12210">
    <property type="entry name" value="DULLARD PROTEIN PHOSPHATASE"/>
    <property type="match status" value="1"/>
</dbReference>
<comment type="caution">
    <text evidence="4">The sequence shown here is derived from an EMBL/GenBank/DDBJ whole genome shotgun (WGS) entry which is preliminary data.</text>
</comment>
<feature type="region of interest" description="Disordered" evidence="2">
    <location>
        <begin position="150"/>
        <end position="198"/>
    </location>
</feature>
<comment type="function">
    <text evidence="1">Essential component of the TIM23 complex, a complex that mediates the translocation of transit peptide-containing proteins across the mitochondrial inner membrane.</text>
</comment>
<dbReference type="Pfam" id="PF03031">
    <property type="entry name" value="NIF"/>
    <property type="match status" value="1"/>
</dbReference>
<dbReference type="SMART" id="SM00577">
    <property type="entry name" value="CPDc"/>
    <property type="match status" value="1"/>
</dbReference>
<evidence type="ECO:0000256" key="2">
    <source>
        <dbReference type="SAM" id="MobiDB-lite"/>
    </source>
</evidence>
<dbReference type="GO" id="GO:0005744">
    <property type="term" value="C:TIM23 mitochondrial import inner membrane translocase complex"/>
    <property type="evidence" value="ECO:0007669"/>
    <property type="project" value="UniProtKB-UniRule"/>
</dbReference>
<dbReference type="EMBL" id="JAWDJX010000010">
    <property type="protein sequence ID" value="KAK3055025.1"/>
    <property type="molecule type" value="Genomic_DNA"/>
</dbReference>
<comment type="subcellular location">
    <subcellularLocation>
        <location evidence="1">Mitochondrion inner membrane</location>
        <topology evidence="1">Single-pass membrane protein</topology>
    </subcellularLocation>
</comment>
<feature type="compositionally biased region" description="Basic residues" evidence="2">
    <location>
        <begin position="180"/>
        <end position="191"/>
    </location>
</feature>
<dbReference type="PROSITE" id="PS50969">
    <property type="entry name" value="FCP1"/>
    <property type="match status" value="1"/>
</dbReference>
<dbReference type="GO" id="GO:0015031">
    <property type="term" value="P:protein transport"/>
    <property type="evidence" value="ECO:0007669"/>
    <property type="project" value="UniProtKB-KW"/>
</dbReference>
<keyword evidence="1" id="KW-0813">Transport</keyword>
<keyword evidence="1" id="KW-0653">Protein transport</keyword>
<protein>
    <recommendedName>
        <fullName evidence="1">Mitochondrial import inner membrane translocase subunit TIM50</fullName>
    </recommendedName>
</protein>
<dbReference type="InterPro" id="IPR004274">
    <property type="entry name" value="FCP1_dom"/>
</dbReference>
<reference evidence="4" key="1">
    <citation type="submission" date="2023-04" db="EMBL/GenBank/DDBJ databases">
        <title>Black Yeasts Isolated from many extreme environments.</title>
        <authorList>
            <person name="Coleine C."/>
            <person name="Stajich J.E."/>
            <person name="Selbmann L."/>
        </authorList>
    </citation>
    <scope>NUCLEOTIDE SEQUENCE</scope>
    <source>
        <strain evidence="4">CCFEE 5312</strain>
    </source>
</reference>
<accession>A0AAJ0DR69</accession>
<evidence type="ECO:0000313" key="5">
    <source>
        <dbReference type="Proteomes" id="UP001271007"/>
    </source>
</evidence>
<keyword evidence="5" id="KW-1185">Reference proteome</keyword>
<feature type="domain" description="FCP1 homology" evidence="3">
    <location>
        <begin position="212"/>
        <end position="379"/>
    </location>
</feature>
<keyword evidence="1" id="KW-0496">Mitochondrion</keyword>
<dbReference type="Proteomes" id="UP001271007">
    <property type="component" value="Unassembled WGS sequence"/>
</dbReference>
<dbReference type="InterPro" id="IPR036412">
    <property type="entry name" value="HAD-like_sf"/>
</dbReference>
<keyword evidence="1" id="KW-0811">Translocation</keyword>
<dbReference type="Gene3D" id="3.40.50.1000">
    <property type="entry name" value="HAD superfamily/HAD-like"/>
    <property type="match status" value="1"/>
</dbReference>
<sequence>MSCITDAQRYFHFDTFSLDRTFADVLRHEKMDYDVEAHHANAVIEARAQLELANARIHRWNSAIAHLNAQNPRDHFAISVAHAERRAAEEIYQLIAGNIAKELTKYHRAGGGRAGGRREGDRGNGGEAGLQFGGAENKGLRLSGGGFASAGAGWSHKSTRSDIGESVNGEEPDDDSIPKNARHKPPVRHIFPKPQPTQEYLSKSQAAPQKLDTPKRLLIVLDLNGTLLHRLGRSPTRFIQRPQVMKFLEYLFLNHKVMIWSSARPENVAPMCAKLMDSDQLQELVAVWARDKLNIPAHAYNDRVQVYKRLTWIWSDKAVQSTHPDPKRVWSQANTILIDDSAEKAASEPHNLIRLQEFGGEDEHETNDLERVAWYLHNHVRWYEDVSAYMRNHEFV</sequence>
<dbReference type="InterPro" id="IPR023214">
    <property type="entry name" value="HAD_sf"/>
</dbReference>
<feature type="region of interest" description="Disordered" evidence="2">
    <location>
        <begin position="109"/>
        <end position="134"/>
    </location>
</feature>
<evidence type="ECO:0000259" key="3">
    <source>
        <dbReference type="PROSITE" id="PS50969"/>
    </source>
</evidence>